<evidence type="ECO:0000313" key="2">
    <source>
        <dbReference type="Proteomes" id="UP000613266"/>
    </source>
</evidence>
<reference evidence="1" key="1">
    <citation type="submission" date="2020-12" db="EMBL/GenBank/DDBJ databases">
        <title>The genome sequence of Inhella sp. 1Y17.</title>
        <authorList>
            <person name="Liu Y."/>
        </authorList>
    </citation>
    <scope>NUCLEOTIDE SEQUENCE</scope>
    <source>
        <strain evidence="1">1Y17</strain>
    </source>
</reference>
<dbReference type="EMBL" id="JAEDAK010000022">
    <property type="protein sequence ID" value="MBH9579447.1"/>
    <property type="molecule type" value="Genomic_DNA"/>
</dbReference>
<evidence type="ECO:0000313" key="1">
    <source>
        <dbReference type="EMBL" id="MBH9579447.1"/>
    </source>
</evidence>
<accession>A0A931J9U6</accession>
<gene>
    <name evidence="1" type="ORF">I7X39_21325</name>
</gene>
<name>A0A931J9U6_9BURK</name>
<organism evidence="1 2">
    <name type="scientific">Inhella proteolytica</name>
    <dbReference type="NCBI Taxonomy" id="2795029"/>
    <lineage>
        <taxon>Bacteria</taxon>
        <taxon>Pseudomonadati</taxon>
        <taxon>Pseudomonadota</taxon>
        <taxon>Betaproteobacteria</taxon>
        <taxon>Burkholderiales</taxon>
        <taxon>Sphaerotilaceae</taxon>
        <taxon>Inhella</taxon>
    </lineage>
</organism>
<evidence type="ECO:0008006" key="3">
    <source>
        <dbReference type="Google" id="ProtNLM"/>
    </source>
</evidence>
<dbReference type="AlphaFoldDB" id="A0A931J9U6"/>
<keyword evidence="2" id="KW-1185">Reference proteome</keyword>
<dbReference type="RefSeq" id="WP_198113363.1">
    <property type="nucleotide sequence ID" value="NZ_JAEDAK010000022.1"/>
</dbReference>
<proteinExistence type="predicted"/>
<protein>
    <recommendedName>
        <fullName evidence="3">Helicase</fullName>
    </recommendedName>
</protein>
<comment type="caution">
    <text evidence="1">The sequence shown here is derived from an EMBL/GenBank/DDBJ whole genome shotgun (WGS) entry which is preliminary data.</text>
</comment>
<dbReference type="Proteomes" id="UP000613266">
    <property type="component" value="Unassembled WGS sequence"/>
</dbReference>
<sequence>MNHPPPLPPPDVLTVQIGGVDKAELLQRLAAAQVKMNLAGQQLFADERFRTAAQPEQIQVQQISVADLGLPDGGVMAQILAAAAGRGLQPCPLELGPHLRLLLDQAEGALGFAPTRNQSPPGAITVVSAPLCEDDAVPKGFYLRRIEGVLWLRGYWSSAEHVRRPDEQLVFAYPATATITA</sequence>